<accession>A0ABD0M7U2</accession>
<keyword evidence="2" id="KW-1185">Reference proteome</keyword>
<name>A0ABD0M7U2_9CAEN</name>
<evidence type="ECO:0000313" key="1">
    <source>
        <dbReference type="EMBL" id="KAK7507402.1"/>
    </source>
</evidence>
<protein>
    <submittedName>
        <fullName evidence="1">Uncharacterized protein</fullName>
    </submittedName>
</protein>
<dbReference type="AlphaFoldDB" id="A0ABD0M7U2"/>
<sequence>MRAQCHFRQLADEQNGGACEGVYLHCDKIRWWRHQSSLTCPRTLVCTKPACSGRLSVVMSNQTDHRPVLYAGVTEGAGVTCHQHSAVGCIGVESQCQTI</sequence>
<dbReference type="EMBL" id="JACVVK020000004">
    <property type="protein sequence ID" value="KAK7507402.1"/>
    <property type="molecule type" value="Genomic_DNA"/>
</dbReference>
<reference evidence="1 2" key="1">
    <citation type="journal article" date="2023" name="Sci. Data">
        <title>Genome assembly of the Korean intertidal mud-creeper Batillaria attramentaria.</title>
        <authorList>
            <person name="Patra A.K."/>
            <person name="Ho P.T."/>
            <person name="Jun S."/>
            <person name="Lee S.J."/>
            <person name="Kim Y."/>
            <person name="Won Y.J."/>
        </authorList>
    </citation>
    <scope>NUCLEOTIDE SEQUENCE [LARGE SCALE GENOMIC DNA]</scope>
    <source>
        <strain evidence="1">Wonlab-2016</strain>
    </source>
</reference>
<comment type="caution">
    <text evidence="1">The sequence shown here is derived from an EMBL/GenBank/DDBJ whole genome shotgun (WGS) entry which is preliminary data.</text>
</comment>
<proteinExistence type="predicted"/>
<dbReference type="Proteomes" id="UP001519460">
    <property type="component" value="Unassembled WGS sequence"/>
</dbReference>
<evidence type="ECO:0000313" key="2">
    <source>
        <dbReference type="Proteomes" id="UP001519460"/>
    </source>
</evidence>
<gene>
    <name evidence="1" type="ORF">BaRGS_00001337</name>
</gene>
<organism evidence="1 2">
    <name type="scientific">Batillaria attramentaria</name>
    <dbReference type="NCBI Taxonomy" id="370345"/>
    <lineage>
        <taxon>Eukaryota</taxon>
        <taxon>Metazoa</taxon>
        <taxon>Spiralia</taxon>
        <taxon>Lophotrochozoa</taxon>
        <taxon>Mollusca</taxon>
        <taxon>Gastropoda</taxon>
        <taxon>Caenogastropoda</taxon>
        <taxon>Sorbeoconcha</taxon>
        <taxon>Cerithioidea</taxon>
        <taxon>Batillariidae</taxon>
        <taxon>Batillaria</taxon>
    </lineage>
</organism>